<sequence length="45" mass="4928">MDILIKTISESGSFRAYVLDSTEIVRTAQEKHNTLSSSTVALGRT</sequence>
<dbReference type="Pfam" id="PF01430">
    <property type="entry name" value="HSP33"/>
    <property type="match status" value="1"/>
</dbReference>
<feature type="non-terminal residue" evidence="1">
    <location>
        <position position="45"/>
    </location>
</feature>
<comment type="caution">
    <text evidence="1">The sequence shown here is derived from an EMBL/GenBank/DDBJ whole genome shotgun (WGS) entry which is preliminary data.</text>
</comment>
<name>A0A943QYX7_STRVE</name>
<dbReference type="Proteomes" id="UP000703822">
    <property type="component" value="Unassembled WGS sequence"/>
</dbReference>
<dbReference type="AlphaFoldDB" id="A0A943QYX7"/>
<protein>
    <submittedName>
        <fullName evidence="1">Hsp33 family molecular chaperone HslO</fullName>
    </submittedName>
</protein>
<dbReference type="SUPFAM" id="SSF64397">
    <property type="entry name" value="Hsp33 domain"/>
    <property type="match status" value="1"/>
</dbReference>
<organism evidence="1 2">
    <name type="scientific">Streptococcus vestibularis</name>
    <dbReference type="NCBI Taxonomy" id="1343"/>
    <lineage>
        <taxon>Bacteria</taxon>
        <taxon>Bacillati</taxon>
        <taxon>Bacillota</taxon>
        <taxon>Bacilli</taxon>
        <taxon>Lactobacillales</taxon>
        <taxon>Streptococcaceae</taxon>
        <taxon>Streptococcus</taxon>
    </lineage>
</organism>
<dbReference type="EMBL" id="JAHAGS010000408">
    <property type="protein sequence ID" value="MBS6098779.1"/>
    <property type="molecule type" value="Genomic_DNA"/>
</dbReference>
<dbReference type="GO" id="GO:0006457">
    <property type="term" value="P:protein folding"/>
    <property type="evidence" value="ECO:0007669"/>
    <property type="project" value="InterPro"/>
</dbReference>
<accession>A0A943QYX7</accession>
<gene>
    <name evidence="1" type="ORF">KH901_10215</name>
</gene>
<dbReference type="InterPro" id="IPR000397">
    <property type="entry name" value="Heat_shock_Hsp33"/>
</dbReference>
<reference evidence="1" key="1">
    <citation type="submission" date="2021-05" db="EMBL/GenBank/DDBJ databases">
        <title>Infant gut strain persistence is associated with maternal origin, phylogeny, and functional potential including surface adhesion and iron acquisition.</title>
        <authorList>
            <person name="Lou Y.C."/>
        </authorList>
    </citation>
    <scope>NUCLEOTIDE SEQUENCE</scope>
    <source>
        <strain evidence="1">L3_122_031G1_dasL3_122_031G1_maxbin2.maxbin.025s ta_sub</strain>
    </source>
</reference>
<evidence type="ECO:0000313" key="1">
    <source>
        <dbReference type="EMBL" id="MBS6098779.1"/>
    </source>
</evidence>
<proteinExistence type="predicted"/>
<dbReference type="InterPro" id="IPR016153">
    <property type="entry name" value="Heat_shock_Hsp33_N"/>
</dbReference>
<dbReference type="GO" id="GO:0051082">
    <property type="term" value="F:unfolded protein binding"/>
    <property type="evidence" value="ECO:0007669"/>
    <property type="project" value="InterPro"/>
</dbReference>
<evidence type="ECO:0000313" key="2">
    <source>
        <dbReference type="Proteomes" id="UP000703822"/>
    </source>
</evidence>
<dbReference type="GO" id="GO:0005737">
    <property type="term" value="C:cytoplasm"/>
    <property type="evidence" value="ECO:0007669"/>
    <property type="project" value="InterPro"/>
</dbReference>